<evidence type="ECO:0000256" key="3">
    <source>
        <dbReference type="ARBA" id="ARBA00022777"/>
    </source>
</evidence>
<dbReference type="InterPro" id="IPR018193">
    <property type="entry name" value="Glyc_kinase_flavodox-like_fold"/>
</dbReference>
<sequence length="327" mass="34288">ATDGKIISERVTGPLGKDVDAKFGILGDNEAAVIEMSQASGIQYVNDSNHDPLVTTTFGTGQLIISAINKGAKKIILGIGGSATNDGGAGMAQALGYSLLDKNGNEISFGGGSLDKLFSINSEKADPRINSTEILIASDVTNPLIGENGASNVFGPQKGADSEMIKLLDANLKHYAEVIKKFFHKDLAYKEGAGAAGGLGAGLMAFTKSEMNKGVELVLQYTHFKERSVNADFVFTGEGGVDFQTKFGKTPYGVAIAAKEVSHNAPVIVLTGNIGKNINDLYSSKTIDAIFSTPSGAKSLDQAIEDSIPDIENVSENIGRLIRSVLK</sequence>
<dbReference type="Pfam" id="PF02595">
    <property type="entry name" value="Gly_kinase"/>
    <property type="match status" value="1"/>
</dbReference>
<dbReference type="InterPro" id="IPR018197">
    <property type="entry name" value="Glycerate_kinase_RE-like"/>
</dbReference>
<organism evidence="4 5">
    <name type="scientific">Oenococcus alcoholitolerans</name>
    <dbReference type="NCBI Taxonomy" id="931074"/>
    <lineage>
        <taxon>Bacteria</taxon>
        <taxon>Bacillati</taxon>
        <taxon>Bacillota</taxon>
        <taxon>Bacilli</taxon>
        <taxon>Lactobacillales</taxon>
        <taxon>Lactobacillaceae</taxon>
        <taxon>Oenococcus</taxon>
    </lineage>
</organism>
<dbReference type="Proteomes" id="UP000030023">
    <property type="component" value="Unassembled WGS sequence"/>
</dbReference>
<feature type="non-terminal residue" evidence="4">
    <location>
        <position position="1"/>
    </location>
</feature>
<dbReference type="PANTHER" id="PTHR21599:SF0">
    <property type="entry name" value="GLYCERATE KINASE"/>
    <property type="match status" value="1"/>
</dbReference>
<accession>A0ABR4XSH8</accession>
<dbReference type="Gene3D" id="3.40.50.10350">
    <property type="entry name" value="Glycerate kinase, domain 1"/>
    <property type="match status" value="1"/>
</dbReference>
<name>A0ABR4XSH8_9LACO</name>
<keyword evidence="5" id="KW-1185">Reference proteome</keyword>
<gene>
    <name evidence="4" type="ORF">Q757_02220</name>
</gene>
<evidence type="ECO:0000256" key="2">
    <source>
        <dbReference type="ARBA" id="ARBA00022679"/>
    </source>
</evidence>
<keyword evidence="2" id="KW-0808">Transferase</keyword>
<evidence type="ECO:0000313" key="5">
    <source>
        <dbReference type="Proteomes" id="UP000030023"/>
    </source>
</evidence>
<proteinExistence type="inferred from homology"/>
<dbReference type="InterPro" id="IPR036129">
    <property type="entry name" value="Glycerate_kinase_sf"/>
</dbReference>
<comment type="similarity">
    <text evidence="1">Belongs to the glycerate kinase type-1 family.</text>
</comment>
<dbReference type="NCBIfam" id="TIGR00045">
    <property type="entry name" value="glycerate kinase"/>
    <property type="match status" value="1"/>
</dbReference>
<protein>
    <submittedName>
        <fullName evidence="4">Glycerate kinase</fullName>
    </submittedName>
</protein>
<evidence type="ECO:0000256" key="1">
    <source>
        <dbReference type="ARBA" id="ARBA00006284"/>
    </source>
</evidence>
<dbReference type="PIRSF" id="PIRSF006078">
    <property type="entry name" value="GlxK"/>
    <property type="match status" value="1"/>
</dbReference>
<dbReference type="EMBL" id="AXCV01000059">
    <property type="protein sequence ID" value="KGO32235.1"/>
    <property type="molecule type" value="Genomic_DNA"/>
</dbReference>
<dbReference type="InterPro" id="IPR004381">
    <property type="entry name" value="Glycerate_kinase"/>
</dbReference>
<evidence type="ECO:0000313" key="4">
    <source>
        <dbReference type="EMBL" id="KGO32235.1"/>
    </source>
</evidence>
<comment type="caution">
    <text evidence="4">The sequence shown here is derived from an EMBL/GenBank/DDBJ whole genome shotgun (WGS) entry which is preliminary data.</text>
</comment>
<reference evidence="4 5" key="1">
    <citation type="journal article" date="2014" name="Antonie Van Leeuwenhoek">
        <title>Oenococcus alcoholitolerans sp. nov., a lactic acid bacteria isolated from cachaca and ethanol fermentation processes.</title>
        <authorList>
            <person name="Badotti F."/>
            <person name="Moreira A.P."/>
            <person name="Tonon L.A."/>
            <person name="de Lucena B.T."/>
            <person name="Gomes Fde C."/>
            <person name="Kruger R."/>
            <person name="Thompson C.C."/>
            <person name="de Morais M.A.Jr."/>
            <person name="Rosa C.A."/>
            <person name="Thompson F.L."/>
        </authorList>
    </citation>
    <scope>NUCLEOTIDE SEQUENCE [LARGE SCALE GENOMIC DNA]</scope>
    <source>
        <strain evidence="4 5">UFRJ-M7.2.18</strain>
    </source>
</reference>
<dbReference type="GO" id="GO:0016301">
    <property type="term" value="F:kinase activity"/>
    <property type="evidence" value="ECO:0007669"/>
    <property type="project" value="UniProtKB-KW"/>
</dbReference>
<keyword evidence="3 4" id="KW-0418">Kinase</keyword>
<dbReference type="SUPFAM" id="SSF110738">
    <property type="entry name" value="Glycerate kinase I"/>
    <property type="match status" value="1"/>
</dbReference>
<dbReference type="Gene3D" id="3.90.1510.10">
    <property type="entry name" value="Glycerate kinase, domain 2"/>
    <property type="match status" value="1"/>
</dbReference>
<dbReference type="PANTHER" id="PTHR21599">
    <property type="entry name" value="GLYCERATE KINASE"/>
    <property type="match status" value="1"/>
</dbReference>